<accession>A0A562I1H4</accession>
<evidence type="ECO:0000313" key="2">
    <source>
        <dbReference type="Proteomes" id="UP000319627"/>
    </source>
</evidence>
<gene>
    <name evidence="1" type="ORF">LX59_02476</name>
</gene>
<dbReference type="NCBIfam" id="NF041512">
    <property type="entry name" value="PA2817_fam"/>
    <property type="match status" value="1"/>
</dbReference>
<evidence type="ECO:0000313" key="1">
    <source>
        <dbReference type="EMBL" id="TWH64525.1"/>
    </source>
</evidence>
<dbReference type="InterPro" id="IPR048156">
    <property type="entry name" value="PA2817-like"/>
</dbReference>
<dbReference type="OrthoDB" id="6088965at2"/>
<protein>
    <recommendedName>
        <fullName evidence="3">Dehydrogenase</fullName>
    </recommendedName>
</protein>
<organism evidence="1 2">
    <name type="scientific">Azomonas agilis</name>
    <dbReference type="NCBI Taxonomy" id="116849"/>
    <lineage>
        <taxon>Bacteria</taxon>
        <taxon>Pseudomonadati</taxon>
        <taxon>Pseudomonadota</taxon>
        <taxon>Gammaproteobacteria</taxon>
        <taxon>Pseudomonadales</taxon>
        <taxon>Pseudomonadaceae</taxon>
        <taxon>Azomonas</taxon>
    </lineage>
</organism>
<dbReference type="Proteomes" id="UP000319627">
    <property type="component" value="Unassembled WGS sequence"/>
</dbReference>
<name>A0A562I1H4_9GAMM</name>
<proteinExistence type="predicted"/>
<comment type="caution">
    <text evidence="1">The sequence shown here is derived from an EMBL/GenBank/DDBJ whole genome shotgun (WGS) entry which is preliminary data.</text>
</comment>
<dbReference type="AlphaFoldDB" id="A0A562I1H4"/>
<reference evidence="1 2" key="1">
    <citation type="submission" date="2019-07" db="EMBL/GenBank/DDBJ databases">
        <title>Genomic Encyclopedia of Type Strains, Phase I: the one thousand microbial genomes (KMG-I) project.</title>
        <authorList>
            <person name="Kyrpides N."/>
        </authorList>
    </citation>
    <scope>NUCLEOTIDE SEQUENCE [LARGE SCALE GENOMIC DNA]</scope>
    <source>
        <strain evidence="1 2">DSM 375</strain>
    </source>
</reference>
<dbReference type="EMBL" id="VLKG01000009">
    <property type="protein sequence ID" value="TWH64525.1"/>
    <property type="molecule type" value="Genomic_DNA"/>
</dbReference>
<dbReference type="RefSeq" id="WP_144572214.1">
    <property type="nucleotide sequence ID" value="NZ_VLKG01000009.1"/>
</dbReference>
<evidence type="ECO:0008006" key="3">
    <source>
        <dbReference type="Google" id="ProtNLM"/>
    </source>
</evidence>
<keyword evidence="2" id="KW-1185">Reference proteome</keyword>
<sequence>MLITSMEQAQSLLHQMRALLVAVTEAEQIPQESHQYFLERFDELLQDPSERHSGQEIVGQMFMRYPQIAHLIPRELLWFFGGDCLHFMPDAEIERFQNLEDQSIRCGIKRMK</sequence>